<dbReference type="PANTHER" id="PTHR18947">
    <property type="entry name" value="HOOK PROTEINS"/>
    <property type="match status" value="1"/>
</dbReference>
<dbReference type="GO" id="GO:0031122">
    <property type="term" value="P:cytoplasmic microtubule organization"/>
    <property type="evidence" value="ECO:0007669"/>
    <property type="project" value="TreeGrafter"/>
</dbReference>
<evidence type="ECO:0000256" key="3">
    <source>
        <dbReference type="SAM" id="MobiDB-lite"/>
    </source>
</evidence>
<proteinExistence type="predicted"/>
<feature type="domain" description="Tape measure protein N-terminal" evidence="4">
    <location>
        <begin position="470"/>
        <end position="639"/>
    </location>
</feature>
<dbReference type="InterPro" id="IPR013491">
    <property type="entry name" value="Tape_meas_N"/>
</dbReference>
<feature type="coiled-coil region" evidence="2">
    <location>
        <begin position="1038"/>
        <end position="1065"/>
    </location>
</feature>
<dbReference type="PANTHER" id="PTHR18947:SF28">
    <property type="entry name" value="GIRDIN, ISOFORM A"/>
    <property type="match status" value="1"/>
</dbReference>
<dbReference type="GO" id="GO:0051959">
    <property type="term" value="F:dynein light intermediate chain binding"/>
    <property type="evidence" value="ECO:0007669"/>
    <property type="project" value="TreeGrafter"/>
</dbReference>
<keyword evidence="1" id="KW-1245">Viral tail assembly</keyword>
<feature type="coiled-coil region" evidence="2">
    <location>
        <begin position="943"/>
        <end position="977"/>
    </location>
</feature>
<keyword evidence="6" id="KW-1185">Reference proteome</keyword>
<dbReference type="GO" id="GO:0008017">
    <property type="term" value="F:microtubule binding"/>
    <property type="evidence" value="ECO:0007669"/>
    <property type="project" value="TreeGrafter"/>
</dbReference>
<feature type="compositionally biased region" description="Polar residues" evidence="3">
    <location>
        <begin position="1376"/>
        <end position="1392"/>
    </location>
</feature>
<dbReference type="Pfam" id="PF20155">
    <property type="entry name" value="TMP_3"/>
    <property type="match status" value="1"/>
</dbReference>
<evidence type="ECO:0000256" key="2">
    <source>
        <dbReference type="SAM" id="Coils"/>
    </source>
</evidence>
<evidence type="ECO:0000256" key="1">
    <source>
        <dbReference type="ARBA" id="ARBA00022465"/>
    </source>
</evidence>
<dbReference type="NCBIfam" id="TIGR02675">
    <property type="entry name" value="tape_meas_nterm"/>
    <property type="match status" value="1"/>
</dbReference>
<feature type="region of interest" description="Disordered" evidence="3">
    <location>
        <begin position="1368"/>
        <end position="1392"/>
    </location>
</feature>
<protein>
    <submittedName>
        <fullName evidence="5">Tape measure protein</fullName>
    </submittedName>
</protein>
<keyword evidence="2" id="KW-0175">Coiled coil</keyword>
<dbReference type="GeneID" id="62682449"/>
<keyword evidence="1" id="KW-1188">Viral release from host cell</keyword>
<feature type="coiled-coil region" evidence="2">
    <location>
        <begin position="1111"/>
        <end position="1148"/>
    </location>
</feature>
<name>A0A7G5B0V6_9CAUD</name>
<dbReference type="RefSeq" id="YP_009999815.1">
    <property type="nucleotide sequence ID" value="NC_053009.1"/>
</dbReference>
<evidence type="ECO:0000313" key="6">
    <source>
        <dbReference type="Proteomes" id="UP000515430"/>
    </source>
</evidence>
<evidence type="ECO:0000259" key="4">
    <source>
        <dbReference type="Pfam" id="PF20155"/>
    </source>
</evidence>
<accession>A0A7G5B0V6</accession>
<reference evidence="6" key="1">
    <citation type="submission" date="2020-06" db="EMBL/GenBank/DDBJ databases">
        <title>Complete genome sequences of Providencia rettgeri bacteriophages PibeRecoleta, Stilesk and PatoteraRojo.</title>
        <authorList>
            <person name="Batinovic S."/>
            <person name="Chan H.T."/>
            <person name="Stiles J."/>
            <person name="Petrovski S."/>
        </authorList>
    </citation>
    <scope>NUCLEOTIDE SEQUENCE [LARGE SCALE GENOMIC DNA]</scope>
</reference>
<dbReference type="EMBL" id="MT675124">
    <property type="protein sequence ID" value="QMV29929.1"/>
    <property type="molecule type" value="Genomic_DNA"/>
</dbReference>
<dbReference type="Proteomes" id="UP000515430">
    <property type="component" value="Segment"/>
</dbReference>
<dbReference type="GO" id="GO:0098003">
    <property type="term" value="P:viral tail assembly"/>
    <property type="evidence" value="ECO:0007669"/>
    <property type="project" value="UniProtKB-KW"/>
</dbReference>
<dbReference type="KEGG" id="vg:62682449"/>
<sequence length="1438" mass="153685">MANKDVELRIRARDYSQKPLKAVTKAIDEMSKAQEAQRKAAERGEISTRDLEAAYKKLESAGNQLLKLNSLIEVFKRQNQAMTEAVSKTEALRQKQKELQDAYNNSTTVTAKQERELARVNRQVEAASKSQATQTERVAKTTRELEKYGIETSKIGQAQAGIVNSVSQVNTVLARQDEIISNAGAAAAQAKVIAGLRQQADQAIATANGYQTLGRVVQVATGKLGPLGNQIQQIVSPAEAARRTLAGMEKQVEQVSSVLARNSKEVENVAQKVRTLNEVNKSASGLAQQIDLFRQQVATLRTTRTEYQNAKRDVLALAAQMRSATTDTGELGNRMQLAQQRLSAAAAALRNTGNAARSTQSALRAAGVDTRNLADAETRLISTSEKSAAAMNTLAAATNKAGAAARDGSKAFSLFESNGRTTLSFMQRMRGEVLALASAYVGFQGAINLAGGAVDAYKMRQQAMVKIGVVVGNDQKKINAEWEYMVGLANKLGIEIGTVSSSYTKFAVSAQAVGLSMNETKFIFESIAKAGRVFHLSADDMNGVFRALEQMLSKGQVYAEELRGQLGERLPGAVAMFAEGMGVTIPELLKMMEKGEITGKEVVNFAQAQAKAIDGQLAVAEKGIDAMEARAQNAMTSFKLALADSGFIEQYVVMLEKIAKALASPDGQEAAKKLGVIFGQISNAVVWAIDNIDTLLVVLGAFAGLQVGRVIAGWVRGFKELLPYLKNLKSLVGGVIGSMSSLGSSMAAAGGAIGVVGVALKGLARLIPIVGWALTAWSIGEIFYEQSQTFREAVNAVVRDFKHLGNQLLAIGESIPAAIYDMLIGILRPITSTFAGATKQIADWIADVLSLIPGVGEGLAAMARSVGEDLTKEHRAFMESTGKIWNEVDKNWAKLNDEMVEKNAEAAVKIVNQMNDALASVLKVQKDAAGAFQYTDLEAGGGVSKRDREIAGLTKQMEKLEDAAKKADVAARKAAQRKNLSGRLALIDEEFAPDYARAKSIGGDEGAALTKRLDAVVAARKKAETTLFNSQQRTTTGVDKQARALEALIQKYKELNDAVGIKEAKIDPNASFDDRLAAKIAAVNTQYDKLIEKSNKLGAGGQKLGQDFEELRQRNIEYATTQAKLEELKRVEDEMNAQLNTKKNLMDEIQIKREAGIISEDEAVNQSINLQMSMNGQIDATSQKLAELAMRFKESMPPEEFSRIMAQLAAVQAGTQKLTNNFKQMHVTVVQGALDGLSQGIGSIVTEMSQVVAGAQSIGDAFTNLGLATAKFFADFLQKIATAILQQMLLNALAGMGGGIGGAATSLGGAVAKHNGGIVGSNTTGGMQTKSGISPALFAGAPRFHSGGLPGLKSDEVPAILQKGEQVLSKNDPDNVLNQTRGGGQTASQPQSQRFVLVDDRARIPEAMNTPEGEEAILVALKRNVPTLKSLVGIKGNK</sequence>
<organism evidence="5 6">
    <name type="scientific">Providencia phage vB_PreS-PibeRecoleta</name>
    <dbReference type="NCBI Taxonomy" id="2761109"/>
    <lineage>
        <taxon>Viruses</taxon>
        <taxon>Duplodnaviria</taxon>
        <taxon>Heunggongvirae</taxon>
        <taxon>Uroviricota</taxon>
        <taxon>Caudoviricetes</taxon>
        <taxon>Casjensviridae</taxon>
        <taxon>Redjacvirus</taxon>
        <taxon>Redjacvirus piberecoleta</taxon>
    </lineage>
</organism>
<evidence type="ECO:0000313" key="5">
    <source>
        <dbReference type="EMBL" id="QMV29929.1"/>
    </source>
</evidence>